<comment type="caution">
    <text evidence="3">The sequence shown here is derived from an EMBL/GenBank/DDBJ whole genome shotgun (WGS) entry which is preliminary data.</text>
</comment>
<feature type="compositionally biased region" description="Pro residues" evidence="1">
    <location>
        <begin position="422"/>
        <end position="438"/>
    </location>
</feature>
<feature type="chain" id="PRO_5044217549" evidence="2">
    <location>
        <begin position="25"/>
        <end position="639"/>
    </location>
</feature>
<reference evidence="3 4" key="1">
    <citation type="journal article" date="2024" name="Science">
        <title>Giant polyketide synthase enzymes in the biosynthesis of giant marine polyether toxins.</title>
        <authorList>
            <person name="Fallon T.R."/>
            <person name="Shende V.V."/>
            <person name="Wierzbicki I.H."/>
            <person name="Pendleton A.L."/>
            <person name="Watervoot N.F."/>
            <person name="Auber R.P."/>
            <person name="Gonzalez D.J."/>
            <person name="Wisecaver J.H."/>
            <person name="Moore B.S."/>
        </authorList>
    </citation>
    <scope>NUCLEOTIDE SEQUENCE [LARGE SCALE GENOMIC DNA]</scope>
    <source>
        <strain evidence="3 4">12B1</strain>
    </source>
</reference>
<feature type="compositionally biased region" description="Low complexity" evidence="1">
    <location>
        <begin position="406"/>
        <end position="421"/>
    </location>
</feature>
<dbReference type="EMBL" id="JBGBPQ010000015">
    <property type="protein sequence ID" value="KAL1510269.1"/>
    <property type="molecule type" value="Genomic_DNA"/>
</dbReference>
<protein>
    <submittedName>
        <fullName evidence="3">Uncharacterized protein</fullName>
    </submittedName>
</protein>
<dbReference type="Proteomes" id="UP001515480">
    <property type="component" value="Unassembled WGS sequence"/>
</dbReference>
<feature type="region of interest" description="Disordered" evidence="1">
    <location>
        <begin position="406"/>
        <end position="440"/>
    </location>
</feature>
<feature type="signal peptide" evidence="2">
    <location>
        <begin position="1"/>
        <end position="24"/>
    </location>
</feature>
<sequence>MASPTSSPPLRHALLLAALCAAHAAAVCSDECRYARDGECDDSGPGSEGNTCALGSDCTDCSPRDEGALGAFLCTDKCRTSADGQCDDGGPGAQFKSCALGADCADCGPRATGARCGVDHTLALCGGGCMFESDGHCDDGGPGSKFDACSLGSDCEDCGSREQPCGAAEGEGGSYDESEERPPPPPPPRECEGGGGRRACDMRVCSIKMRMEMCQQCRCAGCSFCSAPRSAAAGGEAPPPPRPPSPSPPWKFTCGELQGRQNARLGSPPRGCDALHGSACSAAFTYEWHRGKPLLQLCHLAAGKCASRLVAEELYSGQCDAALLWLPPAPPPSPAPPLHLNPPPPPSPPPCVPLSAKCGGKGHPHSLECCATAPELGVPRCFKKDNDYSQCRVDCERGWACDASTAARDSPASRPWARPAPSTRPSPPPPPPPLPSEPPLATLVRDSLAPDPCKSCRVIDPHGVGTWRAISSPRFGNGCYNQRSAAAVFASHGGVWPGVRSYAAADLPAEMSAHPSRCYQLPEGYECYRSPGRPCAAEASAPDASADATAADTLTLSTPFLSFSTHLPPSVLGVAAAAAAFACAWAAACHSRASHKGEHRGSRVGLQQIPADEPHDFDTMELHEAHGRFAPLPHQVVSL</sequence>
<accession>A0AB34J0R8</accession>
<proteinExistence type="predicted"/>
<dbReference type="AlphaFoldDB" id="A0AB34J0R8"/>
<organism evidence="3 4">
    <name type="scientific">Prymnesium parvum</name>
    <name type="common">Toxic golden alga</name>
    <dbReference type="NCBI Taxonomy" id="97485"/>
    <lineage>
        <taxon>Eukaryota</taxon>
        <taxon>Haptista</taxon>
        <taxon>Haptophyta</taxon>
        <taxon>Prymnesiophyceae</taxon>
        <taxon>Prymnesiales</taxon>
        <taxon>Prymnesiaceae</taxon>
        <taxon>Prymnesium</taxon>
    </lineage>
</organism>
<feature type="region of interest" description="Disordered" evidence="1">
    <location>
        <begin position="166"/>
        <end position="196"/>
    </location>
</feature>
<keyword evidence="4" id="KW-1185">Reference proteome</keyword>
<evidence type="ECO:0000313" key="4">
    <source>
        <dbReference type="Proteomes" id="UP001515480"/>
    </source>
</evidence>
<keyword evidence="2" id="KW-0732">Signal</keyword>
<gene>
    <name evidence="3" type="ORF">AB1Y20_006591</name>
</gene>
<name>A0AB34J0R8_PRYPA</name>
<evidence type="ECO:0000313" key="3">
    <source>
        <dbReference type="EMBL" id="KAL1510269.1"/>
    </source>
</evidence>
<evidence type="ECO:0000256" key="2">
    <source>
        <dbReference type="SAM" id="SignalP"/>
    </source>
</evidence>
<evidence type="ECO:0000256" key="1">
    <source>
        <dbReference type="SAM" id="MobiDB-lite"/>
    </source>
</evidence>